<name>A0A6P4Z4J1_BRABE</name>
<keyword evidence="1" id="KW-1133">Transmembrane helix</keyword>
<evidence type="ECO:0000256" key="1">
    <source>
        <dbReference type="SAM" id="Phobius"/>
    </source>
</evidence>
<evidence type="ECO:0000313" key="5">
    <source>
        <dbReference type="RefSeq" id="XP_019631499.1"/>
    </source>
</evidence>
<dbReference type="PANTHER" id="PTHR15046:SF3">
    <property type="entry name" value="BETA-1,4 N-ACETYLGALACTOSAMINYLTRANSFERASE 2-LIKE"/>
    <property type="match status" value="1"/>
</dbReference>
<protein>
    <submittedName>
        <fullName evidence="4 5">Beta-1,4 N-acetylgalactosaminyltransferase 2-like isoform X1</fullName>
    </submittedName>
</protein>
<keyword evidence="1" id="KW-0472">Membrane</keyword>
<reference evidence="4 5" key="1">
    <citation type="submission" date="2025-04" db="UniProtKB">
        <authorList>
            <consortium name="RefSeq"/>
        </authorList>
    </citation>
    <scope>IDENTIFICATION</scope>
    <source>
        <tissue evidence="4 5">Gonad</tissue>
    </source>
</reference>
<evidence type="ECO:0000259" key="2">
    <source>
        <dbReference type="Pfam" id="PF00535"/>
    </source>
</evidence>
<accession>A0A6P4Z4J1</accession>
<dbReference type="RefSeq" id="XP_019631498.1">
    <property type="nucleotide sequence ID" value="XM_019775939.1"/>
</dbReference>
<evidence type="ECO:0000313" key="4">
    <source>
        <dbReference type="RefSeq" id="XP_019631498.1"/>
    </source>
</evidence>
<gene>
    <name evidence="4 5 6" type="primary">LOC109475330</name>
</gene>
<keyword evidence="1" id="KW-0812">Transmembrane</keyword>
<organism evidence="3 4">
    <name type="scientific">Branchiostoma belcheri</name>
    <name type="common">Amphioxus</name>
    <dbReference type="NCBI Taxonomy" id="7741"/>
    <lineage>
        <taxon>Eukaryota</taxon>
        <taxon>Metazoa</taxon>
        <taxon>Chordata</taxon>
        <taxon>Cephalochordata</taxon>
        <taxon>Leptocardii</taxon>
        <taxon>Amphioxiformes</taxon>
        <taxon>Branchiostomatidae</taxon>
        <taxon>Branchiostoma</taxon>
    </lineage>
</organism>
<proteinExistence type="predicted"/>
<evidence type="ECO:0000313" key="3">
    <source>
        <dbReference type="Proteomes" id="UP000515135"/>
    </source>
</evidence>
<dbReference type="RefSeq" id="XP_019631500.1">
    <property type="nucleotide sequence ID" value="XM_019775941.1"/>
</dbReference>
<dbReference type="SUPFAM" id="SSF53448">
    <property type="entry name" value="Nucleotide-diphospho-sugar transferases"/>
    <property type="match status" value="1"/>
</dbReference>
<feature type="transmembrane region" description="Helical" evidence="1">
    <location>
        <begin position="12"/>
        <end position="28"/>
    </location>
</feature>
<dbReference type="OrthoDB" id="10048645at2759"/>
<dbReference type="GeneID" id="109475330"/>
<keyword evidence="3" id="KW-1185">Reference proteome</keyword>
<dbReference type="RefSeq" id="XP_019631499.1">
    <property type="nucleotide sequence ID" value="XM_019775940.1"/>
</dbReference>
<dbReference type="Gene3D" id="3.90.550.10">
    <property type="entry name" value="Spore Coat Polysaccharide Biosynthesis Protein SpsA, Chain A"/>
    <property type="match status" value="1"/>
</dbReference>
<dbReference type="InterPro" id="IPR001173">
    <property type="entry name" value="Glyco_trans_2-like"/>
</dbReference>
<dbReference type="InterPro" id="IPR029044">
    <property type="entry name" value="Nucleotide-diphossugar_trans"/>
</dbReference>
<dbReference type="Pfam" id="PF00535">
    <property type="entry name" value="Glycos_transf_2"/>
    <property type="match status" value="1"/>
</dbReference>
<dbReference type="PANTHER" id="PTHR15046">
    <property type="entry name" value="GLYCO_TRANS_2-LIKE DOMAIN-CONTAINING PROTEIN"/>
    <property type="match status" value="1"/>
</dbReference>
<feature type="domain" description="Glycosyltransferase 2-like" evidence="2">
    <location>
        <begin position="260"/>
        <end position="376"/>
    </location>
</feature>
<dbReference type="KEGG" id="bbel:109475330"/>
<dbReference type="CDD" id="cd00761">
    <property type="entry name" value="Glyco_tranf_GTA_type"/>
    <property type="match status" value="1"/>
</dbReference>
<dbReference type="Proteomes" id="UP000515135">
    <property type="component" value="Unplaced"/>
</dbReference>
<evidence type="ECO:0000313" key="6">
    <source>
        <dbReference type="RefSeq" id="XP_019631500.1"/>
    </source>
</evidence>
<dbReference type="AlphaFoldDB" id="A0A6P4Z4J1"/>
<sequence>MDATFPNRKSLFLNLVLFAAGSFCGYLLNSHLDTVYIREQNSYHAAGAFEVSSLMRPLGKTQSHLVKYDPTICNKLKQIPCSECKAAKLSISAADQKRREASLKRYERRRINIFHGRNQVNGSSPISYPAHGVSVIPMRSVWLKGLQVEWFSLYNIRSNIKLKFQINATRGVFNLIGHVHDVDVTGNGSKTITISTYSPSLLNLQLKYIAYENTFFDANIVDRVIIQFMEFTATMPIHIQHVQLPWLFEDGTGQVKDRVTVVLKTFLRYSRLKNAIESVNRLYPGTRIVVADDTPDHLFTSFQSSNVDHYRMPAYKGYFAGRNLGLSQVWTEYFFYMDDDMMITETTKMDFLVSFLDETNFHLVGVGIQDRLSPTTYLALGNKTHRCIVQKPDPGYYSEIRGFPGIYTNDAVLNIFLASTNEAKAVGFDPHPLLARIGHNEFFLSALGRLRVAACSFCAVRHVRGGPVPGNYSKYRKPEKRFKAKRNNYNLYMHNIDCVKTQWVVNKARKQ</sequence>